<proteinExistence type="predicted"/>
<evidence type="ECO:0000256" key="1">
    <source>
        <dbReference type="SAM" id="SignalP"/>
    </source>
</evidence>
<protein>
    <submittedName>
        <fullName evidence="2">Uncharacterized protein</fullName>
    </submittedName>
</protein>
<evidence type="ECO:0000313" key="2">
    <source>
        <dbReference type="EMBL" id="TNN56418.1"/>
    </source>
</evidence>
<dbReference type="Proteomes" id="UP000314294">
    <property type="component" value="Unassembled WGS sequence"/>
</dbReference>
<sequence length="86" mass="8737">MGLCQLPSCHCPCCIFGLWLPCPLAVLTGRLCAAVGMCGWGQLASSIQAGPPIGSLWPPAGNSWSPPSATTGARALLEVLGKETAS</sequence>
<comment type="caution">
    <text evidence="2">The sequence shown here is derived from an EMBL/GenBank/DDBJ whole genome shotgun (WGS) entry which is preliminary data.</text>
</comment>
<organism evidence="2 3">
    <name type="scientific">Liparis tanakae</name>
    <name type="common">Tanaka's snailfish</name>
    <dbReference type="NCBI Taxonomy" id="230148"/>
    <lineage>
        <taxon>Eukaryota</taxon>
        <taxon>Metazoa</taxon>
        <taxon>Chordata</taxon>
        <taxon>Craniata</taxon>
        <taxon>Vertebrata</taxon>
        <taxon>Euteleostomi</taxon>
        <taxon>Actinopterygii</taxon>
        <taxon>Neopterygii</taxon>
        <taxon>Teleostei</taxon>
        <taxon>Neoteleostei</taxon>
        <taxon>Acanthomorphata</taxon>
        <taxon>Eupercaria</taxon>
        <taxon>Perciformes</taxon>
        <taxon>Cottioidei</taxon>
        <taxon>Cottales</taxon>
        <taxon>Liparidae</taxon>
        <taxon>Liparis</taxon>
    </lineage>
</organism>
<dbReference type="AlphaFoldDB" id="A0A4Z2GRY3"/>
<evidence type="ECO:0000313" key="3">
    <source>
        <dbReference type="Proteomes" id="UP000314294"/>
    </source>
</evidence>
<feature type="signal peptide" evidence="1">
    <location>
        <begin position="1"/>
        <end position="25"/>
    </location>
</feature>
<reference evidence="2 3" key="1">
    <citation type="submission" date="2019-03" db="EMBL/GenBank/DDBJ databases">
        <title>First draft genome of Liparis tanakae, snailfish: a comprehensive survey of snailfish specific genes.</title>
        <authorList>
            <person name="Kim W."/>
            <person name="Song I."/>
            <person name="Jeong J.-H."/>
            <person name="Kim D."/>
            <person name="Kim S."/>
            <person name="Ryu S."/>
            <person name="Song J.Y."/>
            <person name="Lee S.K."/>
        </authorList>
    </citation>
    <scope>NUCLEOTIDE SEQUENCE [LARGE SCALE GENOMIC DNA]</scope>
    <source>
        <tissue evidence="2">Muscle</tissue>
    </source>
</reference>
<keyword evidence="3" id="KW-1185">Reference proteome</keyword>
<accession>A0A4Z2GRY3</accession>
<name>A0A4Z2GRY3_9TELE</name>
<dbReference type="EMBL" id="SRLO01000429">
    <property type="protein sequence ID" value="TNN56418.1"/>
    <property type="molecule type" value="Genomic_DNA"/>
</dbReference>
<keyword evidence="1" id="KW-0732">Signal</keyword>
<gene>
    <name evidence="2" type="ORF">EYF80_033379</name>
</gene>
<feature type="chain" id="PRO_5021346734" evidence="1">
    <location>
        <begin position="26"/>
        <end position="86"/>
    </location>
</feature>